<comment type="caution">
    <text evidence="1">The sequence shown here is derived from an EMBL/GenBank/DDBJ whole genome shotgun (WGS) entry which is preliminary data.</text>
</comment>
<organism evidence="1 2">
    <name type="scientific">Linnemannia gamsii</name>
    <dbReference type="NCBI Taxonomy" id="64522"/>
    <lineage>
        <taxon>Eukaryota</taxon>
        <taxon>Fungi</taxon>
        <taxon>Fungi incertae sedis</taxon>
        <taxon>Mucoromycota</taxon>
        <taxon>Mortierellomycotina</taxon>
        <taxon>Mortierellomycetes</taxon>
        <taxon>Mortierellales</taxon>
        <taxon>Mortierellaceae</taxon>
        <taxon>Linnemannia</taxon>
    </lineage>
</organism>
<dbReference type="OrthoDB" id="2351739at2759"/>
<dbReference type="Proteomes" id="UP000823405">
    <property type="component" value="Unassembled WGS sequence"/>
</dbReference>
<dbReference type="AlphaFoldDB" id="A0A9P6QSZ0"/>
<gene>
    <name evidence="1" type="ORF">BGZ97_005445</name>
</gene>
<name>A0A9P6QSZ0_9FUNG</name>
<evidence type="ECO:0000313" key="2">
    <source>
        <dbReference type="Proteomes" id="UP000823405"/>
    </source>
</evidence>
<dbReference type="EMBL" id="JAAAIN010002453">
    <property type="protein sequence ID" value="KAG0293024.1"/>
    <property type="molecule type" value="Genomic_DNA"/>
</dbReference>
<evidence type="ECO:0000313" key="1">
    <source>
        <dbReference type="EMBL" id="KAG0293024.1"/>
    </source>
</evidence>
<accession>A0A9P6QSZ0</accession>
<protein>
    <submittedName>
        <fullName evidence="1">Uncharacterized protein</fullName>
    </submittedName>
</protein>
<proteinExistence type="predicted"/>
<reference evidence="1" key="1">
    <citation type="journal article" date="2020" name="Fungal Divers.">
        <title>Resolving the Mortierellaceae phylogeny through synthesis of multi-gene phylogenetics and phylogenomics.</title>
        <authorList>
            <person name="Vandepol N."/>
            <person name="Liber J."/>
            <person name="Desiro A."/>
            <person name="Na H."/>
            <person name="Kennedy M."/>
            <person name="Barry K."/>
            <person name="Grigoriev I.V."/>
            <person name="Miller A.N."/>
            <person name="O'Donnell K."/>
            <person name="Stajich J.E."/>
            <person name="Bonito G."/>
        </authorList>
    </citation>
    <scope>NUCLEOTIDE SEQUENCE</scope>
    <source>
        <strain evidence="1">NVP60</strain>
    </source>
</reference>
<sequence length="101" mass="12126">MTDPGPRMADVNIEDVNVAINPTTNEMVKYTNRDILGLLFPELYPFGQDFSRLEHHRKNVRSEDDINYGKYTIRTYAKYRLLHFFDRRFARNTRFITFMND</sequence>
<keyword evidence="2" id="KW-1185">Reference proteome</keyword>